<accession>A0A5B7I2E0</accession>
<proteinExistence type="predicted"/>
<evidence type="ECO:0008006" key="3">
    <source>
        <dbReference type="Google" id="ProtNLM"/>
    </source>
</evidence>
<reference evidence="1 2" key="1">
    <citation type="submission" date="2019-05" db="EMBL/GenBank/DDBJ databases">
        <title>Another draft genome of Portunus trituberculatus and its Hox gene families provides insights of decapod evolution.</title>
        <authorList>
            <person name="Jeong J.-H."/>
            <person name="Song I."/>
            <person name="Kim S."/>
            <person name="Choi T."/>
            <person name="Kim D."/>
            <person name="Ryu S."/>
            <person name="Kim W."/>
        </authorList>
    </citation>
    <scope>NUCLEOTIDE SEQUENCE [LARGE SCALE GENOMIC DNA]</scope>
    <source>
        <tissue evidence="1">Muscle</tissue>
    </source>
</reference>
<comment type="caution">
    <text evidence="1">The sequence shown here is derived from an EMBL/GenBank/DDBJ whole genome shotgun (WGS) entry which is preliminary data.</text>
</comment>
<dbReference type="OrthoDB" id="6369833at2759"/>
<dbReference type="Proteomes" id="UP000324222">
    <property type="component" value="Unassembled WGS sequence"/>
</dbReference>
<gene>
    <name evidence="1" type="ORF">E2C01_070823</name>
</gene>
<protein>
    <recommendedName>
        <fullName evidence="3">Reverse transcriptase zinc-binding domain-containing protein</fullName>
    </recommendedName>
</protein>
<keyword evidence="2" id="KW-1185">Reference proteome</keyword>
<sequence length="125" mass="14253">MGLYRNDSSPQPWVRKTSCQLDVTLTRLCLGHTRLTAHLHRLHISPDLYCPWCPTVPETIKHFLLECPRFYSHRTVLRTQLLTLGMNTFDMPTLLGATGVHPSRQSTVICLTCAFLKKSGQQPHL</sequence>
<evidence type="ECO:0000313" key="2">
    <source>
        <dbReference type="Proteomes" id="UP000324222"/>
    </source>
</evidence>
<organism evidence="1 2">
    <name type="scientific">Portunus trituberculatus</name>
    <name type="common">Swimming crab</name>
    <name type="synonym">Neptunus trituberculatus</name>
    <dbReference type="NCBI Taxonomy" id="210409"/>
    <lineage>
        <taxon>Eukaryota</taxon>
        <taxon>Metazoa</taxon>
        <taxon>Ecdysozoa</taxon>
        <taxon>Arthropoda</taxon>
        <taxon>Crustacea</taxon>
        <taxon>Multicrustacea</taxon>
        <taxon>Malacostraca</taxon>
        <taxon>Eumalacostraca</taxon>
        <taxon>Eucarida</taxon>
        <taxon>Decapoda</taxon>
        <taxon>Pleocyemata</taxon>
        <taxon>Brachyura</taxon>
        <taxon>Eubrachyura</taxon>
        <taxon>Portunoidea</taxon>
        <taxon>Portunidae</taxon>
        <taxon>Portuninae</taxon>
        <taxon>Portunus</taxon>
    </lineage>
</organism>
<evidence type="ECO:0000313" key="1">
    <source>
        <dbReference type="EMBL" id="MPC76413.1"/>
    </source>
</evidence>
<dbReference type="EMBL" id="VSRR010043293">
    <property type="protein sequence ID" value="MPC76413.1"/>
    <property type="molecule type" value="Genomic_DNA"/>
</dbReference>
<dbReference type="AlphaFoldDB" id="A0A5B7I2E0"/>
<name>A0A5B7I2E0_PORTR</name>